<dbReference type="STRING" id="758793.BRPE64_ACDS21890"/>
<proteinExistence type="predicted"/>
<dbReference type="Proteomes" id="UP000013966">
    <property type="component" value="Chromosome 1"/>
</dbReference>
<evidence type="ECO:0000313" key="2">
    <source>
        <dbReference type="Proteomes" id="UP000013966"/>
    </source>
</evidence>
<dbReference type="HOGENOM" id="CLU_039606_0_0_4"/>
<dbReference type="AlphaFoldDB" id="R4WI08"/>
<dbReference type="PATRIC" id="fig|758793.3.peg.2192"/>
<protein>
    <submittedName>
        <fullName evidence="1">Uncharacterized protein</fullName>
    </submittedName>
</protein>
<dbReference type="KEGG" id="buo:BRPE64_ACDS21890"/>
<organism evidence="1 2">
    <name type="scientific">Caballeronia insecticola</name>
    <dbReference type="NCBI Taxonomy" id="758793"/>
    <lineage>
        <taxon>Bacteria</taxon>
        <taxon>Pseudomonadati</taxon>
        <taxon>Pseudomonadota</taxon>
        <taxon>Betaproteobacteria</taxon>
        <taxon>Burkholderiales</taxon>
        <taxon>Burkholderiaceae</taxon>
        <taxon>Caballeronia</taxon>
    </lineage>
</organism>
<gene>
    <name evidence="1" type="ORF">BRPE64_ACDS21890</name>
</gene>
<accession>R4WI08</accession>
<reference evidence="1 2" key="2">
    <citation type="journal article" date="2018" name="Int. J. Syst. Evol. Microbiol.">
        <title>Burkholderia insecticola sp. nov., a gut symbiotic bacterium of the bean bug Riptortus pedestris.</title>
        <authorList>
            <person name="Takeshita K."/>
            <person name="Tamaki H."/>
            <person name="Ohbayashi T."/>
            <person name="Meng X.-Y."/>
            <person name="Sone T."/>
            <person name="Mitani Y."/>
            <person name="Peeters C."/>
            <person name="Kikuchi Y."/>
            <person name="Vandamme P."/>
        </authorList>
    </citation>
    <scope>NUCLEOTIDE SEQUENCE [LARGE SCALE GENOMIC DNA]</scope>
    <source>
        <strain evidence="1">RPE64</strain>
    </source>
</reference>
<keyword evidence="2" id="KW-1185">Reference proteome</keyword>
<sequence length="426" mass="47672">MSPALADKCAQRLSNLRCFNERDYFDLQPDVRTAGADYAGHALLYGATEGRALFKRETVARALGEMVNGRARENLDQEACNGTSAARIASKIQCVNIYVSSRGNVFMNEIAADLAEDLRQVGVETKLLDETADMSTCVAPSLFIAPHEFFTLGRGVEWLRDEVLKHAIVYNTEQIQTPWFSRGIPAMLGASGIIDISPQTAQLFKDAGARAMHWEPGIERRKPSFSQTDLLHPLMRVLPKAARDVARTFDDWADRPLDISFFGTDSPRRDSVFGRHAGRFADYSTCIYFRRQSLGPLDGNSADGALTRIAEHVSRCSKISLNIHRDEFSYFEWHRMVRQGMAHGSLVVTDPCLPHPYLKPGVHFFQEEPRHIPNLIDWILGSADGQSKASEVVANATSLIFDSRFRDEHTRVALAFIADHSSKKEK</sequence>
<evidence type="ECO:0000313" key="1">
    <source>
        <dbReference type="EMBL" id="BAN23943.1"/>
    </source>
</evidence>
<name>R4WI08_9BURK</name>
<dbReference type="EMBL" id="AP013058">
    <property type="protein sequence ID" value="BAN23943.1"/>
    <property type="molecule type" value="Genomic_DNA"/>
</dbReference>
<reference evidence="1 2" key="1">
    <citation type="journal article" date="2013" name="Genome Announc.">
        <title>Complete Genome Sequence of Burkholderia sp. Strain RPE64, Bacterial Symbiont of the Bean Bug Riptortus pedestris.</title>
        <authorList>
            <person name="Shibata T.F."/>
            <person name="Maeda T."/>
            <person name="Nikoh N."/>
            <person name="Yamaguchi K."/>
            <person name="Oshima K."/>
            <person name="Hattori M."/>
            <person name="Nishiyama T."/>
            <person name="Hasebe M."/>
            <person name="Fukatsu T."/>
            <person name="Kikuchi Y."/>
            <person name="Shigenobu S."/>
        </authorList>
    </citation>
    <scope>NUCLEOTIDE SEQUENCE [LARGE SCALE GENOMIC DNA]</scope>
</reference>